<feature type="non-terminal residue" evidence="1">
    <location>
        <position position="41"/>
    </location>
</feature>
<dbReference type="EMBL" id="CAJDYZ010009697">
    <property type="protein sequence ID" value="CAD1476945.1"/>
    <property type="molecule type" value="Genomic_DNA"/>
</dbReference>
<dbReference type="OrthoDB" id="10426509at2759"/>
<accession>A0A6V7H9P9</accession>
<proteinExistence type="predicted"/>
<protein>
    <submittedName>
        <fullName evidence="1">Uncharacterized protein</fullName>
    </submittedName>
</protein>
<sequence length="41" mass="4876">MQRTGSLLSYHLLYGEFFLFVASGIEPTEVLYHCNSRYRYI</sequence>
<evidence type="ECO:0000313" key="1">
    <source>
        <dbReference type="EMBL" id="CAD1476945.1"/>
    </source>
</evidence>
<gene>
    <name evidence="1" type="ORF">MHI_LOCUS696223</name>
</gene>
<evidence type="ECO:0000313" key="2">
    <source>
        <dbReference type="Proteomes" id="UP000752696"/>
    </source>
</evidence>
<name>A0A6V7H9P9_9HYME</name>
<reference evidence="1" key="1">
    <citation type="submission" date="2020-07" db="EMBL/GenBank/DDBJ databases">
        <authorList>
            <person name="Nazaruddin N."/>
        </authorList>
    </citation>
    <scope>NUCLEOTIDE SEQUENCE</scope>
</reference>
<comment type="caution">
    <text evidence="1">The sequence shown here is derived from an EMBL/GenBank/DDBJ whole genome shotgun (WGS) entry which is preliminary data.</text>
</comment>
<dbReference type="Proteomes" id="UP000752696">
    <property type="component" value="Unassembled WGS sequence"/>
</dbReference>
<dbReference type="AlphaFoldDB" id="A0A6V7H9P9"/>
<organism evidence="1 2">
    <name type="scientific">Heterotrigona itama</name>
    <dbReference type="NCBI Taxonomy" id="395501"/>
    <lineage>
        <taxon>Eukaryota</taxon>
        <taxon>Metazoa</taxon>
        <taxon>Ecdysozoa</taxon>
        <taxon>Arthropoda</taxon>
        <taxon>Hexapoda</taxon>
        <taxon>Insecta</taxon>
        <taxon>Pterygota</taxon>
        <taxon>Neoptera</taxon>
        <taxon>Endopterygota</taxon>
        <taxon>Hymenoptera</taxon>
        <taxon>Apocrita</taxon>
        <taxon>Aculeata</taxon>
        <taxon>Apoidea</taxon>
        <taxon>Anthophila</taxon>
        <taxon>Apidae</taxon>
        <taxon>Heterotrigona</taxon>
    </lineage>
</organism>
<keyword evidence="2" id="KW-1185">Reference proteome</keyword>